<accession>A0A1I3EF30</accession>
<dbReference type="PRINTS" id="PR00080">
    <property type="entry name" value="SDRFAMILY"/>
</dbReference>
<gene>
    <name evidence="5" type="ORF">SAMN05216258_103344</name>
</gene>
<keyword evidence="6" id="KW-1185">Reference proteome</keyword>
<evidence type="ECO:0000256" key="2">
    <source>
        <dbReference type="ARBA" id="ARBA00023002"/>
    </source>
</evidence>
<dbReference type="Pfam" id="PF00106">
    <property type="entry name" value="adh_short"/>
    <property type="match status" value="1"/>
</dbReference>
<name>A0A1I3EF30_9RHOB</name>
<dbReference type="PANTHER" id="PTHR43639">
    <property type="entry name" value="OXIDOREDUCTASE, SHORT-CHAIN DEHYDROGENASE/REDUCTASE FAMILY (AFU_ORTHOLOGUE AFUA_5G02870)"/>
    <property type="match status" value="1"/>
</dbReference>
<dbReference type="STRING" id="1114924.SAMN05216258_103344"/>
<evidence type="ECO:0000256" key="1">
    <source>
        <dbReference type="ARBA" id="ARBA00006484"/>
    </source>
</evidence>
<dbReference type="PROSITE" id="PS00061">
    <property type="entry name" value="ADH_SHORT"/>
    <property type="match status" value="1"/>
</dbReference>
<reference evidence="5 6" key="1">
    <citation type="submission" date="2016-10" db="EMBL/GenBank/DDBJ databases">
        <authorList>
            <person name="de Groot N.N."/>
        </authorList>
    </citation>
    <scope>NUCLEOTIDE SEQUENCE [LARGE SCALE GENOMIC DNA]</scope>
    <source>
        <strain evidence="5 6">CGMCC 1.11030</strain>
    </source>
</reference>
<dbReference type="InterPro" id="IPR057326">
    <property type="entry name" value="KR_dom"/>
</dbReference>
<dbReference type="PANTHER" id="PTHR43639:SF1">
    <property type="entry name" value="SHORT-CHAIN DEHYDROGENASE_REDUCTASE FAMILY PROTEIN"/>
    <property type="match status" value="1"/>
</dbReference>
<dbReference type="InterPro" id="IPR020904">
    <property type="entry name" value="Sc_DH/Rdtase_CS"/>
</dbReference>
<dbReference type="AlphaFoldDB" id="A0A1I3EF30"/>
<dbReference type="InterPro" id="IPR002347">
    <property type="entry name" value="SDR_fam"/>
</dbReference>
<evidence type="ECO:0000256" key="3">
    <source>
        <dbReference type="RuleBase" id="RU000363"/>
    </source>
</evidence>
<dbReference type="SUPFAM" id="SSF51735">
    <property type="entry name" value="NAD(P)-binding Rossmann-fold domains"/>
    <property type="match status" value="1"/>
</dbReference>
<organism evidence="5 6">
    <name type="scientific">Albimonas pacifica</name>
    <dbReference type="NCBI Taxonomy" id="1114924"/>
    <lineage>
        <taxon>Bacteria</taxon>
        <taxon>Pseudomonadati</taxon>
        <taxon>Pseudomonadota</taxon>
        <taxon>Alphaproteobacteria</taxon>
        <taxon>Rhodobacterales</taxon>
        <taxon>Paracoccaceae</taxon>
        <taxon>Albimonas</taxon>
    </lineage>
</organism>
<dbReference type="Gene3D" id="3.40.50.720">
    <property type="entry name" value="NAD(P)-binding Rossmann-like Domain"/>
    <property type="match status" value="1"/>
</dbReference>
<keyword evidence="2" id="KW-0560">Oxidoreductase</keyword>
<evidence type="ECO:0000313" key="5">
    <source>
        <dbReference type="EMBL" id="SFH97632.1"/>
    </source>
</evidence>
<dbReference type="FunFam" id="3.40.50.720:FF:000084">
    <property type="entry name" value="Short-chain dehydrogenase reductase"/>
    <property type="match status" value="1"/>
</dbReference>
<dbReference type="GO" id="GO:0016491">
    <property type="term" value="F:oxidoreductase activity"/>
    <property type="evidence" value="ECO:0007669"/>
    <property type="project" value="UniProtKB-KW"/>
</dbReference>
<protein>
    <submittedName>
        <fullName evidence="5">3-oxoacyl-[acyl-carrier protein] reductase</fullName>
    </submittedName>
</protein>
<proteinExistence type="inferred from homology"/>
<dbReference type="SMART" id="SM00822">
    <property type="entry name" value="PKS_KR"/>
    <property type="match status" value="1"/>
</dbReference>
<sequence>MPHSTPVAFVTGGGTGVGAASALMLAERGLAVAVNYSRSAAEAEGVAEACRAKGVEAFAIQGSVGSDADCRRMAGEVEARWGRLDVLINAAGTTRFISLGDLETVTEDDFDAIMDVNLKGAFWMTRAAASMLKASGKGAVVSISSMSAVTGMGSSIPYASSKGALNTMTLSLARALAPRVRVNAILPGMIDTRWFRQSLGEQSAVSIRDRAAKGSALGDVCTAEDVAAGAMYLALDARTITGELMQMDAGALLGPAAFA</sequence>
<dbReference type="InterPro" id="IPR036291">
    <property type="entry name" value="NAD(P)-bd_dom_sf"/>
</dbReference>
<evidence type="ECO:0000259" key="4">
    <source>
        <dbReference type="SMART" id="SM00822"/>
    </source>
</evidence>
<dbReference type="EMBL" id="FOQH01000003">
    <property type="protein sequence ID" value="SFH97632.1"/>
    <property type="molecule type" value="Genomic_DNA"/>
</dbReference>
<dbReference type="CDD" id="cd05233">
    <property type="entry name" value="SDR_c"/>
    <property type="match status" value="1"/>
</dbReference>
<dbReference type="Proteomes" id="UP000199377">
    <property type="component" value="Unassembled WGS sequence"/>
</dbReference>
<comment type="similarity">
    <text evidence="1 3">Belongs to the short-chain dehydrogenases/reductases (SDR) family.</text>
</comment>
<feature type="domain" description="Ketoreductase" evidence="4">
    <location>
        <begin position="6"/>
        <end position="192"/>
    </location>
</feature>
<dbReference type="OrthoDB" id="198783at2"/>
<evidence type="ECO:0000313" key="6">
    <source>
        <dbReference type="Proteomes" id="UP000199377"/>
    </source>
</evidence>
<dbReference type="RefSeq" id="WP_092859122.1">
    <property type="nucleotide sequence ID" value="NZ_FOQH01000003.1"/>
</dbReference>
<dbReference type="PRINTS" id="PR00081">
    <property type="entry name" value="GDHRDH"/>
</dbReference>